<accession>A0A815UIH6</accession>
<feature type="non-terminal residue" evidence="1">
    <location>
        <position position="78"/>
    </location>
</feature>
<organism evidence="1 2">
    <name type="scientific">Rotaria sordida</name>
    <dbReference type="NCBI Taxonomy" id="392033"/>
    <lineage>
        <taxon>Eukaryota</taxon>
        <taxon>Metazoa</taxon>
        <taxon>Spiralia</taxon>
        <taxon>Gnathifera</taxon>
        <taxon>Rotifera</taxon>
        <taxon>Eurotatoria</taxon>
        <taxon>Bdelloidea</taxon>
        <taxon>Philodinida</taxon>
        <taxon>Philodinidae</taxon>
        <taxon>Rotaria</taxon>
    </lineage>
</organism>
<dbReference type="Proteomes" id="UP000663864">
    <property type="component" value="Unassembled WGS sequence"/>
</dbReference>
<proteinExistence type="predicted"/>
<name>A0A815UIH6_9BILA</name>
<gene>
    <name evidence="1" type="ORF">ZHD862_LOCUS38326</name>
</gene>
<dbReference type="AlphaFoldDB" id="A0A815UIH6"/>
<reference evidence="1" key="1">
    <citation type="submission" date="2021-02" db="EMBL/GenBank/DDBJ databases">
        <authorList>
            <person name="Nowell W R."/>
        </authorList>
    </citation>
    <scope>NUCLEOTIDE SEQUENCE</scope>
</reference>
<sequence>MILHQLDDFEADYQSKNAIQWYTRSSFLYSTMNQVFRQQHTELIFLYGIILQDIYKDLNDRFKKNRLTFDNSSTTNMK</sequence>
<evidence type="ECO:0000313" key="1">
    <source>
        <dbReference type="EMBL" id="CAF1519925.1"/>
    </source>
</evidence>
<dbReference type="EMBL" id="CAJNOT010008657">
    <property type="protein sequence ID" value="CAF1519925.1"/>
    <property type="molecule type" value="Genomic_DNA"/>
</dbReference>
<protein>
    <submittedName>
        <fullName evidence="1">Uncharacterized protein</fullName>
    </submittedName>
</protein>
<evidence type="ECO:0000313" key="2">
    <source>
        <dbReference type="Proteomes" id="UP000663864"/>
    </source>
</evidence>
<comment type="caution">
    <text evidence="1">The sequence shown here is derived from an EMBL/GenBank/DDBJ whole genome shotgun (WGS) entry which is preliminary data.</text>
</comment>